<dbReference type="InterPro" id="IPR036396">
    <property type="entry name" value="Cyt_P450_sf"/>
</dbReference>
<comment type="similarity">
    <text evidence="2 8">Belongs to the cytochrome P450 family.</text>
</comment>
<name>A0A1E3BCZ9_ASPCR</name>
<keyword evidence="6 7" id="KW-0408">Iron</keyword>
<sequence length="479" mass="54073">MSLSTLVGSLAVIFILKLLYDRIRNPLAHIPGPEISKWTGIVTIFYWFAGKKPNYVHSLHQKYGPVVRVSPEEVDICDVDAVKVIHRARGGYLKSARFYRTLSAVETVFSTTDPAFHSAHRRLLANPISDSSLTRFEPLISDRVYLAVNRMSSELESRGVMDVFKWWFYMATDVIGELSFGESFRMLDSGEKNQYITDLQSLGAISPIRTTFPSLVLLASRLPLPVFRKVSDMSKRLKEYAQQSIDRYKRVIEESDDPKPTLFTKLYNAGKDGLSDVEIRNDAQAYIVAGSDTTAITLTYLVYSVCKDVNVREKLVAEVASLPEGYTDRTLRDLPYINQVINETLRLHTVVSMGLPRVVPREGANLSGYQLPGGVAVATQAYSLHRKEDIFPEPYKFNPERWENPSKQMKDASMPFGGGSRICIGIHLARMELRLATALFFRTFPRAHVSTKEGMSAEDMEMKSYFLMSPKGHRCLIEG</sequence>
<keyword evidence="8" id="KW-0503">Monooxygenase</keyword>
<organism evidence="9 10">
    <name type="scientific">Aspergillus cristatus</name>
    <name type="common">Chinese Fuzhuan brick tea-fermentation fungus</name>
    <name type="synonym">Eurotium cristatum</name>
    <dbReference type="NCBI Taxonomy" id="573508"/>
    <lineage>
        <taxon>Eukaryota</taxon>
        <taxon>Fungi</taxon>
        <taxon>Dikarya</taxon>
        <taxon>Ascomycota</taxon>
        <taxon>Pezizomycotina</taxon>
        <taxon>Eurotiomycetes</taxon>
        <taxon>Eurotiomycetidae</taxon>
        <taxon>Eurotiales</taxon>
        <taxon>Aspergillaceae</taxon>
        <taxon>Aspergillus</taxon>
        <taxon>Aspergillus subgen. Aspergillus</taxon>
    </lineage>
</organism>
<proteinExistence type="inferred from homology"/>
<accession>A0A1E3BCZ9</accession>
<dbReference type="STRING" id="573508.A0A1E3BCZ9"/>
<reference evidence="9 10" key="1">
    <citation type="journal article" date="2016" name="BMC Genomics">
        <title>Comparative genomic and transcriptomic analyses of the Fuzhuan brick tea-fermentation fungus Aspergillus cristatus.</title>
        <authorList>
            <person name="Ge Y."/>
            <person name="Wang Y."/>
            <person name="Liu Y."/>
            <person name="Tan Y."/>
            <person name="Ren X."/>
            <person name="Zhang X."/>
            <person name="Hyde K.D."/>
            <person name="Liu Y."/>
            <person name="Liu Z."/>
        </authorList>
    </citation>
    <scope>NUCLEOTIDE SEQUENCE [LARGE SCALE GENOMIC DNA]</scope>
    <source>
        <strain evidence="9 10">GZAAS20.1005</strain>
    </source>
</reference>
<evidence type="ECO:0000256" key="2">
    <source>
        <dbReference type="ARBA" id="ARBA00010617"/>
    </source>
</evidence>
<dbReference type="InterPro" id="IPR002401">
    <property type="entry name" value="Cyt_P450_E_grp-I"/>
</dbReference>
<dbReference type="SUPFAM" id="SSF48264">
    <property type="entry name" value="Cytochrome P450"/>
    <property type="match status" value="1"/>
</dbReference>
<dbReference type="GO" id="GO:0020037">
    <property type="term" value="F:heme binding"/>
    <property type="evidence" value="ECO:0007669"/>
    <property type="project" value="InterPro"/>
</dbReference>
<dbReference type="EMBL" id="JXNT01000005">
    <property type="protein sequence ID" value="ODM18809.1"/>
    <property type="molecule type" value="Genomic_DNA"/>
</dbReference>
<dbReference type="Proteomes" id="UP000094569">
    <property type="component" value="Unassembled WGS sequence"/>
</dbReference>
<dbReference type="InterPro" id="IPR001128">
    <property type="entry name" value="Cyt_P450"/>
</dbReference>
<dbReference type="GO" id="GO:0005506">
    <property type="term" value="F:iron ion binding"/>
    <property type="evidence" value="ECO:0007669"/>
    <property type="project" value="InterPro"/>
</dbReference>
<dbReference type="VEuPathDB" id="FungiDB:SI65_05426"/>
<evidence type="ECO:0000256" key="4">
    <source>
        <dbReference type="ARBA" id="ARBA00022723"/>
    </source>
</evidence>
<evidence type="ECO:0000313" key="9">
    <source>
        <dbReference type="EMBL" id="ODM18809.1"/>
    </source>
</evidence>
<protein>
    <recommendedName>
        <fullName evidence="11">Cytochrome P450</fullName>
    </recommendedName>
</protein>
<keyword evidence="4 7" id="KW-0479">Metal-binding</keyword>
<dbReference type="OrthoDB" id="1470350at2759"/>
<dbReference type="InterPro" id="IPR050121">
    <property type="entry name" value="Cytochrome_P450_monoxygenase"/>
</dbReference>
<evidence type="ECO:0000256" key="5">
    <source>
        <dbReference type="ARBA" id="ARBA00023002"/>
    </source>
</evidence>
<dbReference type="CDD" id="cd11059">
    <property type="entry name" value="CYP_fungal"/>
    <property type="match status" value="1"/>
</dbReference>
<dbReference type="PANTHER" id="PTHR24305:SF96">
    <property type="entry name" value="CYTOCHROME P450 MONOOXYGENASE STCB-RELATED"/>
    <property type="match status" value="1"/>
</dbReference>
<dbReference type="PANTHER" id="PTHR24305">
    <property type="entry name" value="CYTOCHROME P450"/>
    <property type="match status" value="1"/>
</dbReference>
<keyword evidence="3 7" id="KW-0349">Heme</keyword>
<keyword evidence="5 8" id="KW-0560">Oxidoreductase</keyword>
<dbReference type="Pfam" id="PF00067">
    <property type="entry name" value="p450"/>
    <property type="match status" value="1"/>
</dbReference>
<evidence type="ECO:0000256" key="7">
    <source>
        <dbReference type="PIRSR" id="PIRSR602401-1"/>
    </source>
</evidence>
<comment type="cofactor">
    <cofactor evidence="1 7">
        <name>heme</name>
        <dbReference type="ChEBI" id="CHEBI:30413"/>
    </cofactor>
</comment>
<evidence type="ECO:0000313" key="10">
    <source>
        <dbReference type="Proteomes" id="UP000094569"/>
    </source>
</evidence>
<keyword evidence="10" id="KW-1185">Reference proteome</keyword>
<dbReference type="Gene3D" id="1.10.630.10">
    <property type="entry name" value="Cytochrome P450"/>
    <property type="match status" value="1"/>
</dbReference>
<dbReference type="PROSITE" id="PS00086">
    <property type="entry name" value="CYTOCHROME_P450"/>
    <property type="match status" value="1"/>
</dbReference>
<dbReference type="InterPro" id="IPR017972">
    <property type="entry name" value="Cyt_P450_CS"/>
</dbReference>
<comment type="caution">
    <text evidence="9">The sequence shown here is derived from an EMBL/GenBank/DDBJ whole genome shotgun (WGS) entry which is preliminary data.</text>
</comment>
<evidence type="ECO:0008006" key="11">
    <source>
        <dbReference type="Google" id="ProtNLM"/>
    </source>
</evidence>
<dbReference type="GO" id="GO:0004497">
    <property type="term" value="F:monooxygenase activity"/>
    <property type="evidence" value="ECO:0007669"/>
    <property type="project" value="UniProtKB-KW"/>
</dbReference>
<dbReference type="AlphaFoldDB" id="A0A1E3BCZ9"/>
<dbReference type="GO" id="GO:0016705">
    <property type="term" value="F:oxidoreductase activity, acting on paired donors, with incorporation or reduction of molecular oxygen"/>
    <property type="evidence" value="ECO:0007669"/>
    <property type="project" value="InterPro"/>
</dbReference>
<evidence type="ECO:0000256" key="8">
    <source>
        <dbReference type="RuleBase" id="RU000461"/>
    </source>
</evidence>
<dbReference type="PRINTS" id="PR00463">
    <property type="entry name" value="EP450I"/>
</dbReference>
<gene>
    <name evidence="9" type="ORF">SI65_05426</name>
</gene>
<feature type="binding site" description="axial binding residue" evidence="7">
    <location>
        <position position="423"/>
    </location>
    <ligand>
        <name>heme</name>
        <dbReference type="ChEBI" id="CHEBI:30413"/>
    </ligand>
    <ligandPart>
        <name>Fe</name>
        <dbReference type="ChEBI" id="CHEBI:18248"/>
    </ligandPart>
</feature>
<evidence type="ECO:0000256" key="1">
    <source>
        <dbReference type="ARBA" id="ARBA00001971"/>
    </source>
</evidence>
<evidence type="ECO:0000256" key="6">
    <source>
        <dbReference type="ARBA" id="ARBA00023004"/>
    </source>
</evidence>
<dbReference type="PRINTS" id="PR00385">
    <property type="entry name" value="P450"/>
</dbReference>
<evidence type="ECO:0000256" key="3">
    <source>
        <dbReference type="ARBA" id="ARBA00022617"/>
    </source>
</evidence>